<dbReference type="PROSITE" id="PS50088">
    <property type="entry name" value="ANK_REPEAT"/>
    <property type="match status" value="6"/>
</dbReference>
<comment type="caution">
    <text evidence="6">The sequence shown here is derived from an EMBL/GenBank/DDBJ whole genome shotgun (WGS) entry which is preliminary data.</text>
</comment>
<dbReference type="InterPro" id="IPR010730">
    <property type="entry name" value="HET"/>
</dbReference>
<evidence type="ECO:0000256" key="1">
    <source>
        <dbReference type="ARBA" id="ARBA00022737"/>
    </source>
</evidence>
<dbReference type="Pfam" id="PF24883">
    <property type="entry name" value="NPHP3_N"/>
    <property type="match status" value="1"/>
</dbReference>
<dbReference type="InterPro" id="IPR054471">
    <property type="entry name" value="GPIID_WHD"/>
</dbReference>
<feature type="domain" description="Nephrocystin 3-like N-terminal" evidence="5">
    <location>
        <begin position="247"/>
        <end position="409"/>
    </location>
</feature>
<protein>
    <submittedName>
        <fullName evidence="6">Ankyrin repeat protein</fullName>
    </submittedName>
</protein>
<keyword evidence="7" id="KW-1185">Reference proteome</keyword>
<proteinExistence type="predicted"/>
<feature type="repeat" description="ANK" evidence="2">
    <location>
        <begin position="920"/>
        <end position="952"/>
    </location>
</feature>
<accession>A0A9P6G6I2</accession>
<dbReference type="InterPro" id="IPR002110">
    <property type="entry name" value="Ankyrin_rpt"/>
</dbReference>
<sequence>MRLLYTTNDGRLDCTDDLIGDQIPAYAILSHTWGRQEVAFKDLKNHNDMNDVDIDLREGYQKLFFCAQQAKRDGLKHFWVDTCCIDKSNNTELSEAINSMFRWYQNAASTFRTSSRIPWMAMQSQPSSKAGGLLEAGRYRSFWLQDRLNFSLEMEGDWATRIHFGIPFVTSQEYLLKLSKEAEDSAYCLLGLFDCHLPLIYGERALERLKREIQQTGDRLGKICDWLSAPDPSTNYEKAHRQRQAETGLWLVEGEQFRSWKANAASRLWLYGIPGCGKTILTSTIIKDLMQYCGDDTSMVTAYFYFDFNNPQKQDPEQMLRSLLCQLLQRAVTIPEGVDVLFTSCQDGIRQPSLHALLEVVRLTLQEFTQVYIVLDALDECALRSELMNMLEAVARWKLDNLYLLMASRRERDIERSFETFLTEYDTMCLQRDIVDEDIQRYVRQRLCDDINLVKWNKDAAIRREIEVALMCGARGMFRWAVYQLDTLGTCRNRTMLRKSLTTLPKSLDQTYDRILSTIREEDSEYAIRILQWLTFSARPLSVEEIAEIAAIDVARDPVFDRDEVLEDPLEALNICSSLVTITANNAQENSRPTQKTVALAHYSVKEYLISNRIKQGIARQYSMQESQCEITITKGCLKYLAQFQQPLSIEIVEASALARYAAEFWSTHLRKTGEKTAGLNKLAMDLMSVKNPAYLAWIQLYDPDHPYYGGPELSKGLKRVAAPLYYAALLGLSTITQILVGQGAEVNAQGGSCGNALHAASIRGHGEVVQVLIKAGADIDAQSGHSGNALQAASFECHTSVVKILLDSNADVNSQGGRYGNALQAASAADRQAVVRLLLAYGANIDAQDGLCGNALNAAAAESHTATVELLLEKGVKVTQSYVQRRSVLHHAINSAFCTTSLVKLLLSRGAPMDTVDIENMTPLHYSIKFGHQSIAGLLLDRGVPIDAGVHRMTWDCNTVETIASYRRNVPEHVCDSCCTSTGLTPLHYAALTGNPVMTEFLLKRGADPNAVSEHKETPLHLTLRKTLHGTKYREDWTDPSWRAERLWDLLDFEEDDVEAVSADIDRNREGVLNALLADPRTSLMVKDCQHEQVLHCVEYGAPGSASVVQRLVLRGASPSESNRKQQNALHFASRAGDHDAVVLLLSLRMEPTLTDSDGLNALHHAARSGNHETIAILLDLAISTRPSLLGSKDNCGRNSLHHLLSSTYNVQIETTQLLLCNGVNGSELDAFGNSPLASYIERHWLVIDIHLCQLLLSVEGNSLFVAEDGRNLGHLYASTSDCCVQVLKMLNRNGVSLTKKDRQSRTILHYAAISGSLTEQSLHYLRHVIGVSTSAKDASGKTALQYAAEMSSRRRDPKMYDPGRWDRTARLLRSVASQVLGRQ</sequence>
<dbReference type="PANTHER" id="PTHR10039:SF16">
    <property type="entry name" value="GPI INOSITOL-DEACYLASE"/>
    <property type="match status" value="1"/>
</dbReference>
<feature type="repeat" description="ANK" evidence="2">
    <location>
        <begin position="885"/>
        <end position="919"/>
    </location>
</feature>
<evidence type="ECO:0000259" key="5">
    <source>
        <dbReference type="Pfam" id="PF24883"/>
    </source>
</evidence>
<evidence type="ECO:0000256" key="2">
    <source>
        <dbReference type="PROSITE-ProRule" id="PRU00023"/>
    </source>
</evidence>
<feature type="domain" description="GPI inositol-deacylase winged helix" evidence="4">
    <location>
        <begin position="525"/>
        <end position="615"/>
    </location>
</feature>
<feature type="domain" description="Heterokaryon incompatibility" evidence="3">
    <location>
        <begin position="26"/>
        <end position="111"/>
    </location>
</feature>
<feature type="repeat" description="ANK" evidence="2">
    <location>
        <begin position="983"/>
        <end position="1015"/>
    </location>
</feature>
<evidence type="ECO:0000313" key="6">
    <source>
        <dbReference type="EMBL" id="KAF9728659.1"/>
    </source>
</evidence>
<dbReference type="Pfam" id="PF12796">
    <property type="entry name" value="Ank_2"/>
    <property type="match status" value="3"/>
</dbReference>
<name>A0A9P6G6I2_9PLEO</name>
<dbReference type="SUPFAM" id="SSF52540">
    <property type="entry name" value="P-loop containing nucleoside triphosphate hydrolases"/>
    <property type="match status" value="1"/>
</dbReference>
<dbReference type="InterPro" id="IPR027417">
    <property type="entry name" value="P-loop_NTPase"/>
</dbReference>
<gene>
    <name evidence="6" type="ORF">PMIN01_13487</name>
</gene>
<dbReference type="PANTHER" id="PTHR10039">
    <property type="entry name" value="AMELOGENIN"/>
    <property type="match status" value="1"/>
</dbReference>
<dbReference type="Gene3D" id="3.40.50.300">
    <property type="entry name" value="P-loop containing nucleotide triphosphate hydrolases"/>
    <property type="match status" value="1"/>
</dbReference>
<dbReference type="Gene3D" id="1.25.40.20">
    <property type="entry name" value="Ankyrin repeat-containing domain"/>
    <property type="match status" value="4"/>
</dbReference>
<dbReference type="EMBL" id="WJXW01000019">
    <property type="protein sequence ID" value="KAF9728659.1"/>
    <property type="molecule type" value="Genomic_DNA"/>
</dbReference>
<evidence type="ECO:0000259" key="4">
    <source>
        <dbReference type="Pfam" id="PF22939"/>
    </source>
</evidence>
<evidence type="ECO:0000313" key="7">
    <source>
        <dbReference type="Proteomes" id="UP000756921"/>
    </source>
</evidence>
<dbReference type="OrthoDB" id="1577640at2759"/>
<dbReference type="SUPFAM" id="SSF48403">
    <property type="entry name" value="Ankyrin repeat"/>
    <property type="match status" value="2"/>
</dbReference>
<keyword evidence="2" id="KW-0040">ANK repeat</keyword>
<dbReference type="SMART" id="SM00248">
    <property type="entry name" value="ANK"/>
    <property type="match status" value="16"/>
</dbReference>
<organism evidence="6 7">
    <name type="scientific">Paraphaeosphaeria minitans</name>
    <dbReference type="NCBI Taxonomy" id="565426"/>
    <lineage>
        <taxon>Eukaryota</taxon>
        <taxon>Fungi</taxon>
        <taxon>Dikarya</taxon>
        <taxon>Ascomycota</taxon>
        <taxon>Pezizomycotina</taxon>
        <taxon>Dothideomycetes</taxon>
        <taxon>Pleosporomycetidae</taxon>
        <taxon>Pleosporales</taxon>
        <taxon>Massarineae</taxon>
        <taxon>Didymosphaeriaceae</taxon>
        <taxon>Paraphaeosphaeria</taxon>
    </lineage>
</organism>
<dbReference type="Pfam" id="PF06985">
    <property type="entry name" value="HET"/>
    <property type="match status" value="1"/>
</dbReference>
<feature type="repeat" description="ANK" evidence="2">
    <location>
        <begin position="753"/>
        <end position="785"/>
    </location>
</feature>
<feature type="repeat" description="ANK" evidence="2">
    <location>
        <begin position="819"/>
        <end position="851"/>
    </location>
</feature>
<keyword evidence="1" id="KW-0677">Repeat</keyword>
<dbReference type="InterPro" id="IPR056884">
    <property type="entry name" value="NPHP3-like_N"/>
</dbReference>
<dbReference type="PROSITE" id="PS50297">
    <property type="entry name" value="ANK_REP_REGION"/>
    <property type="match status" value="4"/>
</dbReference>
<dbReference type="Pfam" id="PF00023">
    <property type="entry name" value="Ank"/>
    <property type="match status" value="2"/>
</dbReference>
<reference evidence="6" key="1">
    <citation type="journal article" date="2020" name="Mol. Plant Microbe Interact.">
        <title>Genome Sequence of the Biocontrol Agent Coniothyrium minitans strain Conio (IMI 134523).</title>
        <authorList>
            <person name="Patel D."/>
            <person name="Shittu T.A."/>
            <person name="Baroncelli R."/>
            <person name="Muthumeenakshi S."/>
            <person name="Osborne T.H."/>
            <person name="Janganan T.K."/>
            <person name="Sreenivasaprasad S."/>
        </authorList>
    </citation>
    <scope>NUCLEOTIDE SEQUENCE</scope>
    <source>
        <strain evidence="6">Conio</strain>
    </source>
</reference>
<dbReference type="Proteomes" id="UP000756921">
    <property type="component" value="Unassembled WGS sequence"/>
</dbReference>
<evidence type="ECO:0000259" key="3">
    <source>
        <dbReference type="Pfam" id="PF06985"/>
    </source>
</evidence>
<dbReference type="InterPro" id="IPR036770">
    <property type="entry name" value="Ankyrin_rpt-contain_sf"/>
</dbReference>
<feature type="repeat" description="ANK" evidence="2">
    <location>
        <begin position="1159"/>
        <end position="1181"/>
    </location>
</feature>
<dbReference type="Pfam" id="PF22939">
    <property type="entry name" value="WHD_GPIID"/>
    <property type="match status" value="1"/>
</dbReference>